<dbReference type="Gene3D" id="1.10.10.750">
    <property type="entry name" value="Ypt/Rab-GAP domain of gyp1p, domain 1"/>
    <property type="match status" value="1"/>
</dbReference>
<dbReference type="AlphaFoldDB" id="A0AAF3ENG4"/>
<keyword evidence="4" id="KW-1185">Reference proteome</keyword>
<dbReference type="FunFam" id="1.10.10.750:FF:000005">
    <property type="entry name" value="TBC1 domain family member 14"/>
    <property type="match status" value="1"/>
</dbReference>
<feature type="coiled-coil region" evidence="1">
    <location>
        <begin position="207"/>
        <end position="239"/>
    </location>
</feature>
<evidence type="ECO:0000313" key="4">
    <source>
        <dbReference type="Proteomes" id="UP000887575"/>
    </source>
</evidence>
<dbReference type="WBParaSite" id="MBELARI_LOCUS15590">
    <property type="protein sequence ID" value="MBELARI_LOCUS15590"/>
    <property type="gene ID" value="MBELARI_LOCUS15590"/>
</dbReference>
<protein>
    <recommendedName>
        <fullName evidence="3">Rab-GAP TBC domain-containing protein</fullName>
    </recommendedName>
</protein>
<sequence length="591" mass="66892">MDGRNLDRTASLADGVSSDRSDETRPFKRGHMRRSSYESAQIQLDFSRRSDARARRAASLHASLNKPGLSESSSAQQMSLSDRMDASSCEGSSTGTTDSGIGGDSNSSKRSSLDRRFEASSLQEWESCEHQQQPSCSKKPPATPKKSLSLRFAKGIFSRKDGRWRVFGDRKTDSPGLVHTTGLILEERPSNLPQKSEEEAAKHRLLYEQLLEQAKKKEVKVEKERRKALEDKKKAEEAAGVAAKIWIEEILPHWGTLSDSKKCRDLWWKGIPGKVRGKVWSLAIGNSLNISEELHNICCQRAKLRLAGENETGESKEARYNREASMAQIHLDVSRTFPALGIFQNGGPYHDLLHKLLGAYACYRPDVGYVQSMSFIASILLLQMEPFPAFVAFANLLNQPLQQSFFRLKQPAMTEYFIAFDLFFQQELPALHARFDEIDLRPDIYLIEWIYTMFAKSLSLDVTCRVWDVFFRDGEEFIFKTALGILKMYEELLIGMEFDVAVGFLTKLPDTITSNELFRNIDYLMRTNGSSENGKGRKKFNQILQEVNERICGSSNFNGNTPSIHQITENLQGMKMSKSLSEFVNDLLKSP</sequence>
<feature type="compositionally biased region" description="Basic and acidic residues" evidence="2">
    <location>
        <begin position="17"/>
        <end position="26"/>
    </location>
</feature>
<name>A0AAF3ENG4_9BILA</name>
<proteinExistence type="predicted"/>
<evidence type="ECO:0000313" key="5">
    <source>
        <dbReference type="WBParaSite" id="MBELARI_LOCUS15590"/>
    </source>
</evidence>
<dbReference type="Proteomes" id="UP000887575">
    <property type="component" value="Unassembled WGS sequence"/>
</dbReference>
<organism evidence="4 5">
    <name type="scientific">Mesorhabditis belari</name>
    <dbReference type="NCBI Taxonomy" id="2138241"/>
    <lineage>
        <taxon>Eukaryota</taxon>
        <taxon>Metazoa</taxon>
        <taxon>Ecdysozoa</taxon>
        <taxon>Nematoda</taxon>
        <taxon>Chromadorea</taxon>
        <taxon>Rhabditida</taxon>
        <taxon>Rhabditina</taxon>
        <taxon>Rhabditomorpha</taxon>
        <taxon>Rhabditoidea</taxon>
        <taxon>Rhabditidae</taxon>
        <taxon>Mesorhabditinae</taxon>
        <taxon>Mesorhabditis</taxon>
    </lineage>
</organism>
<keyword evidence="1" id="KW-0175">Coiled coil</keyword>
<evidence type="ECO:0000259" key="3">
    <source>
        <dbReference type="PROSITE" id="PS50086"/>
    </source>
</evidence>
<dbReference type="PROSITE" id="PS50086">
    <property type="entry name" value="TBC_RABGAP"/>
    <property type="match status" value="1"/>
</dbReference>
<dbReference type="InterPro" id="IPR050302">
    <property type="entry name" value="Rab_GAP_TBC_domain"/>
</dbReference>
<dbReference type="GO" id="GO:0005773">
    <property type="term" value="C:vacuole"/>
    <property type="evidence" value="ECO:0007669"/>
    <property type="project" value="UniProtKB-ARBA"/>
</dbReference>
<feature type="region of interest" description="Disordered" evidence="2">
    <location>
        <begin position="1"/>
        <end position="146"/>
    </location>
</feature>
<dbReference type="SUPFAM" id="SSF47923">
    <property type="entry name" value="Ypt/Rab-GAP domain of gyp1p"/>
    <property type="match status" value="2"/>
</dbReference>
<dbReference type="Gene3D" id="1.10.8.270">
    <property type="entry name" value="putative rabgap domain of human tbc1 domain family member 14 like domains"/>
    <property type="match status" value="1"/>
</dbReference>
<feature type="domain" description="Rab-GAP TBC" evidence="3">
    <location>
        <begin position="270"/>
        <end position="474"/>
    </location>
</feature>
<dbReference type="GO" id="GO:0031410">
    <property type="term" value="C:cytoplasmic vesicle"/>
    <property type="evidence" value="ECO:0007669"/>
    <property type="project" value="UniProtKB-ARBA"/>
</dbReference>
<feature type="compositionally biased region" description="Low complexity" evidence="2">
    <location>
        <begin position="57"/>
        <end position="108"/>
    </location>
</feature>
<dbReference type="Gene3D" id="1.10.472.80">
    <property type="entry name" value="Ypt/Rab-GAP domain of gyp1p, domain 3"/>
    <property type="match status" value="1"/>
</dbReference>
<dbReference type="SMART" id="SM00164">
    <property type="entry name" value="TBC"/>
    <property type="match status" value="1"/>
</dbReference>
<dbReference type="PANTHER" id="PTHR47219:SF15">
    <property type="entry name" value="TBC1 DOMAIN FAMILY MEMBER 12 ISOFORM X1"/>
    <property type="match status" value="1"/>
</dbReference>
<dbReference type="Pfam" id="PF00566">
    <property type="entry name" value="RabGAP-TBC"/>
    <property type="match status" value="1"/>
</dbReference>
<dbReference type="GO" id="GO:0016192">
    <property type="term" value="P:vesicle-mediated transport"/>
    <property type="evidence" value="ECO:0007669"/>
    <property type="project" value="UniProtKB-ARBA"/>
</dbReference>
<dbReference type="PANTHER" id="PTHR47219">
    <property type="entry name" value="RAB GTPASE-ACTIVATING PROTEIN 1-LIKE"/>
    <property type="match status" value="1"/>
</dbReference>
<dbReference type="GO" id="GO:0005096">
    <property type="term" value="F:GTPase activator activity"/>
    <property type="evidence" value="ECO:0007669"/>
    <property type="project" value="TreeGrafter"/>
</dbReference>
<dbReference type="FunFam" id="1.10.8.270:FF:000008">
    <property type="entry name" value="Putative TBC1 domain family member 14"/>
    <property type="match status" value="1"/>
</dbReference>
<evidence type="ECO:0000256" key="2">
    <source>
        <dbReference type="SAM" id="MobiDB-lite"/>
    </source>
</evidence>
<evidence type="ECO:0000256" key="1">
    <source>
        <dbReference type="SAM" id="Coils"/>
    </source>
</evidence>
<dbReference type="InterPro" id="IPR000195">
    <property type="entry name" value="Rab-GAP-TBC_dom"/>
</dbReference>
<reference evidence="5" key="1">
    <citation type="submission" date="2024-02" db="UniProtKB">
        <authorList>
            <consortium name="WormBaseParasite"/>
        </authorList>
    </citation>
    <scope>IDENTIFICATION</scope>
</reference>
<accession>A0AAF3ENG4</accession>
<dbReference type="GO" id="GO:0031267">
    <property type="term" value="F:small GTPase binding"/>
    <property type="evidence" value="ECO:0007669"/>
    <property type="project" value="TreeGrafter"/>
</dbReference>
<dbReference type="InterPro" id="IPR035969">
    <property type="entry name" value="Rab-GAP_TBC_sf"/>
</dbReference>
<feature type="compositionally biased region" description="Polar residues" evidence="2">
    <location>
        <begin position="120"/>
        <end position="136"/>
    </location>
</feature>
<dbReference type="FunFam" id="1.10.472.80:FF:000006">
    <property type="entry name" value="TBC1 domain family member 14"/>
    <property type="match status" value="1"/>
</dbReference>